<name>A0A024H713_9MICC</name>
<dbReference type="GO" id="GO:0016757">
    <property type="term" value="F:glycosyltransferase activity"/>
    <property type="evidence" value="ECO:0007669"/>
    <property type="project" value="InterPro"/>
</dbReference>
<dbReference type="Gene3D" id="3.40.50.2000">
    <property type="entry name" value="Glycogen Phosphorylase B"/>
    <property type="match status" value="1"/>
</dbReference>
<protein>
    <submittedName>
        <fullName evidence="3">Glycosyl transferases group 1 family protein</fullName>
    </submittedName>
</protein>
<keyword evidence="1 3" id="KW-0808">Transferase</keyword>
<dbReference type="PANTHER" id="PTHR46401">
    <property type="entry name" value="GLYCOSYLTRANSFERASE WBBK-RELATED"/>
    <property type="match status" value="1"/>
</dbReference>
<proteinExistence type="predicted"/>
<keyword evidence="4" id="KW-1185">Reference proteome</keyword>
<dbReference type="InterPro" id="IPR001296">
    <property type="entry name" value="Glyco_trans_1"/>
</dbReference>
<dbReference type="SUPFAM" id="SSF53756">
    <property type="entry name" value="UDP-Glycosyltransferase/glycogen phosphorylase"/>
    <property type="match status" value="1"/>
</dbReference>
<comment type="caution">
    <text evidence="3">The sequence shown here is derived from an EMBL/GenBank/DDBJ whole genome shotgun (WGS) entry which is preliminary data.</text>
</comment>
<dbReference type="PANTHER" id="PTHR46401:SF2">
    <property type="entry name" value="GLYCOSYLTRANSFERASE WBBK-RELATED"/>
    <property type="match status" value="1"/>
</dbReference>
<dbReference type="EMBL" id="CAQI01000051">
    <property type="protein sequence ID" value="CCQ47511.1"/>
    <property type="molecule type" value="Genomic_DNA"/>
</dbReference>
<sequence length="374" mass="39356">MRPLRLLVPANIRHNSGGNVYNARLVEGLRALGAAVDVIPVPGSWPESTAKERRRLGSLVGAWEPEAGPGEPVAIVDGLIAVGVPDELEFAAKAGKQTWVLVHMPVPEESGDESLEREARALRAASGVICTSSWAADVLKKRHGLRGLRVALPGTDRAPLAEGSVPPHITTVAALLPNKDQVLVVEALALIRELEWTAALVGSDQADPDYAGRVRTAVAAHGLEGRIRIAGERKGQDLEAEWNRSDLSVLVSRAEAFGMVVTEALAHGIPVVVRAGTGAVQALGFAAPEQRKSGTLPGTAVHFPGTDGPKGDSPEGPALLAAVLRAWLQDTGTSDAWRAAAVETRNRLPGWDQPARLVLEAVSKSGPQDRSAQS</sequence>
<dbReference type="AlphaFoldDB" id="A0A024H713"/>
<dbReference type="Proteomes" id="UP000035722">
    <property type="component" value="Unassembled WGS sequence"/>
</dbReference>
<gene>
    <name evidence="3" type="ORF">ARTSIC4J27_3500</name>
</gene>
<dbReference type="OrthoDB" id="9765330at2"/>
<accession>A0A024H713</accession>
<evidence type="ECO:0000313" key="3">
    <source>
        <dbReference type="EMBL" id="CCQ47511.1"/>
    </source>
</evidence>
<dbReference type="GO" id="GO:0009103">
    <property type="term" value="P:lipopolysaccharide biosynthetic process"/>
    <property type="evidence" value="ECO:0007669"/>
    <property type="project" value="TreeGrafter"/>
</dbReference>
<dbReference type="Pfam" id="PF00534">
    <property type="entry name" value="Glycos_transf_1"/>
    <property type="match status" value="1"/>
</dbReference>
<evidence type="ECO:0000259" key="2">
    <source>
        <dbReference type="Pfam" id="PF00534"/>
    </source>
</evidence>
<dbReference type="RefSeq" id="WP_050056363.1">
    <property type="nucleotide sequence ID" value="NZ_CAQI01000051.1"/>
</dbReference>
<feature type="domain" description="Glycosyl transferase family 1" evidence="2">
    <location>
        <begin position="158"/>
        <end position="279"/>
    </location>
</feature>
<evidence type="ECO:0000313" key="4">
    <source>
        <dbReference type="Proteomes" id="UP000035722"/>
    </source>
</evidence>
<dbReference type="STRING" id="861266.ARTSIC4J27_3500"/>
<reference evidence="4" key="1">
    <citation type="journal article" date="2014" name="Genome Announc.">
        <title>Genome Sequence of Arthrobacter siccitolerans 4J27, a Xeroprotectant-Producing Desiccation-Tolerant Microorganism.</title>
        <authorList>
            <person name="Manzanera M."/>
            <person name="Santa-Cruz-Calvo L."/>
            <person name="Vilchez J.I."/>
            <person name="Garcia-Fontana C."/>
            <person name="Silva-Castro G.A."/>
            <person name="Calvo C."/>
            <person name="Gonzalez-Lopez J."/>
        </authorList>
    </citation>
    <scope>NUCLEOTIDE SEQUENCE [LARGE SCALE GENOMIC DNA]</scope>
    <source>
        <strain evidence="4">4J27</strain>
    </source>
</reference>
<evidence type="ECO:0000256" key="1">
    <source>
        <dbReference type="ARBA" id="ARBA00022679"/>
    </source>
</evidence>
<dbReference type="CDD" id="cd03801">
    <property type="entry name" value="GT4_PimA-like"/>
    <property type="match status" value="1"/>
</dbReference>
<organism evidence="3 4">
    <name type="scientific">Pseudarthrobacter siccitolerans</name>
    <dbReference type="NCBI Taxonomy" id="861266"/>
    <lineage>
        <taxon>Bacteria</taxon>
        <taxon>Bacillati</taxon>
        <taxon>Actinomycetota</taxon>
        <taxon>Actinomycetes</taxon>
        <taxon>Micrococcales</taxon>
        <taxon>Micrococcaceae</taxon>
        <taxon>Pseudarthrobacter</taxon>
    </lineage>
</organism>